<reference evidence="6" key="2">
    <citation type="submission" date="2020-05" db="UniProtKB">
        <authorList>
            <consortium name="EnsemblMetazoa"/>
        </authorList>
    </citation>
    <scope>IDENTIFICATION</scope>
    <source>
        <strain evidence="6">MINIMUS1</strain>
    </source>
</reference>
<feature type="domain" description="Ig-like" evidence="5">
    <location>
        <begin position="7"/>
        <end position="92"/>
    </location>
</feature>
<dbReference type="CDD" id="cd00096">
    <property type="entry name" value="Ig"/>
    <property type="match status" value="1"/>
</dbReference>
<dbReference type="InterPro" id="IPR013098">
    <property type="entry name" value="Ig_I-set"/>
</dbReference>
<dbReference type="STRING" id="112268.A0A182WLY4"/>
<dbReference type="FunFam" id="2.60.40.10:FF:000392">
    <property type="entry name" value="CLUMA_CG000981, isoform A"/>
    <property type="match status" value="1"/>
</dbReference>
<keyword evidence="7" id="KW-1185">Reference proteome</keyword>
<evidence type="ECO:0000256" key="1">
    <source>
        <dbReference type="ARBA" id="ARBA00022729"/>
    </source>
</evidence>
<dbReference type="PROSITE" id="PS50835">
    <property type="entry name" value="IG_LIKE"/>
    <property type="match status" value="3"/>
</dbReference>
<dbReference type="PANTHER" id="PTHR12231">
    <property type="entry name" value="CTX-RELATED TYPE I TRANSMEMBRANE PROTEIN"/>
    <property type="match status" value="1"/>
</dbReference>
<dbReference type="VEuPathDB" id="VectorBase:AMIN011413"/>
<dbReference type="InterPro" id="IPR003598">
    <property type="entry name" value="Ig_sub2"/>
</dbReference>
<evidence type="ECO:0000256" key="2">
    <source>
        <dbReference type="ARBA" id="ARBA00022737"/>
    </source>
</evidence>
<accession>A0A182WLY4</accession>
<keyword evidence="4" id="KW-0393">Immunoglobulin domain</keyword>
<dbReference type="InterPro" id="IPR007110">
    <property type="entry name" value="Ig-like_dom"/>
</dbReference>
<reference evidence="7" key="1">
    <citation type="submission" date="2013-03" db="EMBL/GenBank/DDBJ databases">
        <title>The Genome Sequence of Anopheles minimus MINIMUS1.</title>
        <authorList>
            <consortium name="The Broad Institute Genomics Platform"/>
            <person name="Neafsey D.E."/>
            <person name="Walton C."/>
            <person name="Walker B."/>
            <person name="Young S.K."/>
            <person name="Zeng Q."/>
            <person name="Gargeya S."/>
            <person name="Fitzgerald M."/>
            <person name="Haas B."/>
            <person name="Abouelleil A."/>
            <person name="Allen A.W."/>
            <person name="Alvarado L."/>
            <person name="Arachchi H.M."/>
            <person name="Berlin A.M."/>
            <person name="Chapman S.B."/>
            <person name="Gainer-Dewar J."/>
            <person name="Goldberg J."/>
            <person name="Griggs A."/>
            <person name="Gujja S."/>
            <person name="Hansen M."/>
            <person name="Howarth C."/>
            <person name="Imamovic A."/>
            <person name="Ireland A."/>
            <person name="Larimer J."/>
            <person name="McCowan C."/>
            <person name="Murphy C."/>
            <person name="Pearson M."/>
            <person name="Poon T.W."/>
            <person name="Priest M."/>
            <person name="Roberts A."/>
            <person name="Saif S."/>
            <person name="Shea T."/>
            <person name="Sisk P."/>
            <person name="Sykes S."/>
            <person name="Wortman J."/>
            <person name="Nusbaum C."/>
            <person name="Birren B."/>
        </authorList>
    </citation>
    <scope>NUCLEOTIDE SEQUENCE [LARGE SCALE GENOMIC DNA]</scope>
    <source>
        <strain evidence="7">MINIMUS1</strain>
    </source>
</reference>
<evidence type="ECO:0000259" key="5">
    <source>
        <dbReference type="PROSITE" id="PS50835"/>
    </source>
</evidence>
<dbReference type="GO" id="GO:0043005">
    <property type="term" value="C:neuron projection"/>
    <property type="evidence" value="ECO:0007669"/>
    <property type="project" value="TreeGrafter"/>
</dbReference>
<dbReference type="SUPFAM" id="SSF48726">
    <property type="entry name" value="Immunoglobulin"/>
    <property type="match status" value="3"/>
</dbReference>
<dbReference type="Pfam" id="PF07679">
    <property type="entry name" value="I-set"/>
    <property type="match status" value="2"/>
</dbReference>
<dbReference type="AlphaFoldDB" id="A0A182WLY4"/>
<organism evidence="6 7">
    <name type="scientific">Anopheles minimus</name>
    <dbReference type="NCBI Taxonomy" id="112268"/>
    <lineage>
        <taxon>Eukaryota</taxon>
        <taxon>Metazoa</taxon>
        <taxon>Ecdysozoa</taxon>
        <taxon>Arthropoda</taxon>
        <taxon>Hexapoda</taxon>
        <taxon>Insecta</taxon>
        <taxon>Pterygota</taxon>
        <taxon>Neoptera</taxon>
        <taxon>Endopterygota</taxon>
        <taxon>Diptera</taxon>
        <taxon>Nematocera</taxon>
        <taxon>Culicoidea</taxon>
        <taxon>Culicidae</taxon>
        <taxon>Anophelinae</taxon>
        <taxon>Anopheles</taxon>
    </lineage>
</organism>
<dbReference type="InterPro" id="IPR013783">
    <property type="entry name" value="Ig-like_fold"/>
</dbReference>
<dbReference type="PANTHER" id="PTHR12231:SF247">
    <property type="entry name" value="DPR-INTERACTING PROTEIN DELTA, ISOFORM D"/>
    <property type="match status" value="1"/>
</dbReference>
<dbReference type="SMART" id="SM00408">
    <property type="entry name" value="IGc2"/>
    <property type="match status" value="3"/>
</dbReference>
<dbReference type="InterPro" id="IPR036179">
    <property type="entry name" value="Ig-like_dom_sf"/>
</dbReference>
<evidence type="ECO:0000256" key="4">
    <source>
        <dbReference type="ARBA" id="ARBA00023319"/>
    </source>
</evidence>
<keyword evidence="2" id="KW-0677">Repeat</keyword>
<dbReference type="InterPro" id="IPR051170">
    <property type="entry name" value="Neural/epithelial_adhesion"/>
</dbReference>
<feature type="domain" description="Ig-like" evidence="5">
    <location>
        <begin position="238"/>
        <end position="328"/>
    </location>
</feature>
<dbReference type="Gene3D" id="2.60.40.10">
    <property type="entry name" value="Immunoglobulins"/>
    <property type="match status" value="3"/>
</dbReference>
<dbReference type="SMART" id="SM00409">
    <property type="entry name" value="IG"/>
    <property type="match status" value="3"/>
</dbReference>
<dbReference type="FunFam" id="2.60.40.10:FF:000376">
    <property type="entry name" value="CLUMA_CG000981, isoform A"/>
    <property type="match status" value="1"/>
</dbReference>
<proteinExistence type="predicted"/>
<evidence type="ECO:0000256" key="3">
    <source>
        <dbReference type="ARBA" id="ARBA00023157"/>
    </source>
</evidence>
<keyword evidence="3" id="KW-1015">Disulfide bond</keyword>
<dbReference type="Proteomes" id="UP000075920">
    <property type="component" value="Unassembled WGS sequence"/>
</dbReference>
<dbReference type="Pfam" id="PF13927">
    <property type="entry name" value="Ig_3"/>
    <property type="match status" value="1"/>
</dbReference>
<dbReference type="EnsemblMetazoa" id="AMIN011413-RA">
    <property type="protein sequence ID" value="AMIN011413-PA"/>
    <property type="gene ID" value="AMIN011413"/>
</dbReference>
<sequence>MVMMDEPRFAQPIPNVTVAVGRDANLPCVVEHLGTYKVAWIHIDRQMILTIHRHVISRIPRYSVTYDNSNTWLLHVNQAQQDDRGYYMCQVNTNPMISQVGYLQVVVPPNILDIESTPSSVAVRENQNINMTCRADGFPTPKIIWRREDGQSITVERKKKGKRSERQHQLVAVDERICRMQHSPPPVKQLIYVMVYDGEVLHLTKVSRNEMGAYLCIATNGVPPSVSKRIILDVEFSPMIWVPNQLVGAPISTDVTIDCHTEAHPRAIIYWVYNSVMVLPSKKYIIDYNENSYRAHMKLTIKGLSTTDFGNYRCISKNSLGETEGSIRVYEIPLPSTPSKQITHVMEPKETSPAVVSRNETIKVASQPEVLFPMKNDEGYAQRSPNGIPFERKGSLAIGQSFSYTDMPPKEFGVSNDARSSFGVFSLLSLTTSVVPSTVVLVLCHQRCENWLFV</sequence>
<feature type="domain" description="Ig-like" evidence="5">
    <location>
        <begin position="109"/>
        <end position="227"/>
    </location>
</feature>
<dbReference type="InterPro" id="IPR003599">
    <property type="entry name" value="Ig_sub"/>
</dbReference>
<name>A0A182WLY4_9DIPT</name>
<protein>
    <recommendedName>
        <fullName evidence="5">Ig-like domain-containing protein</fullName>
    </recommendedName>
</protein>
<evidence type="ECO:0000313" key="6">
    <source>
        <dbReference type="EnsemblMetazoa" id="AMIN011413-PA"/>
    </source>
</evidence>
<keyword evidence="1" id="KW-0732">Signal</keyword>
<evidence type="ECO:0000313" key="7">
    <source>
        <dbReference type="Proteomes" id="UP000075920"/>
    </source>
</evidence>